<proteinExistence type="predicted"/>
<name>A0A150WU87_BDEBC</name>
<dbReference type="AlphaFoldDB" id="A0A150WU87"/>
<protein>
    <submittedName>
        <fullName evidence="1">Uncharacterized protein</fullName>
    </submittedName>
</protein>
<reference evidence="1 2" key="1">
    <citation type="submission" date="2016-03" db="EMBL/GenBank/DDBJ databases">
        <authorList>
            <person name="Ploux O."/>
        </authorList>
    </citation>
    <scope>NUCLEOTIDE SEQUENCE [LARGE SCALE GENOMIC DNA]</scope>
    <source>
        <strain evidence="1 2">BER2</strain>
    </source>
</reference>
<gene>
    <name evidence="1" type="ORF">AZI85_15085</name>
</gene>
<sequence length="87" mass="10064">MKWKSDQKLHIDLKPPEGKITCDFTDELEEISVKSYEVTVTYGEPHEEVKTCRGKISDFVLENKIEYMVMSDGTKIPQNAIRRISSE</sequence>
<evidence type="ECO:0000313" key="1">
    <source>
        <dbReference type="EMBL" id="KYG70014.1"/>
    </source>
</evidence>
<evidence type="ECO:0000313" key="2">
    <source>
        <dbReference type="Proteomes" id="UP000075391"/>
    </source>
</evidence>
<dbReference type="RefSeq" id="WP_063242932.1">
    <property type="nucleotide sequence ID" value="NZ_LUKF01000003.1"/>
</dbReference>
<accession>A0A150WU87</accession>
<dbReference type="OrthoDB" id="5344363at2"/>
<comment type="caution">
    <text evidence="1">The sequence shown here is derived from an EMBL/GenBank/DDBJ whole genome shotgun (WGS) entry which is preliminary data.</text>
</comment>
<organism evidence="1 2">
    <name type="scientific">Bdellovibrio bacteriovorus</name>
    <dbReference type="NCBI Taxonomy" id="959"/>
    <lineage>
        <taxon>Bacteria</taxon>
        <taxon>Pseudomonadati</taxon>
        <taxon>Bdellovibrionota</taxon>
        <taxon>Bdellovibrionia</taxon>
        <taxon>Bdellovibrionales</taxon>
        <taxon>Pseudobdellovibrionaceae</taxon>
        <taxon>Bdellovibrio</taxon>
    </lineage>
</organism>
<dbReference type="Proteomes" id="UP000075391">
    <property type="component" value="Unassembled WGS sequence"/>
</dbReference>
<dbReference type="SUPFAM" id="SSF101744">
    <property type="entry name" value="Rof/RNase P subunit-like"/>
    <property type="match status" value="1"/>
</dbReference>
<dbReference type="InterPro" id="IPR023534">
    <property type="entry name" value="Rof/RNase_P-like"/>
</dbReference>
<dbReference type="EMBL" id="LUKF01000003">
    <property type="protein sequence ID" value="KYG70014.1"/>
    <property type="molecule type" value="Genomic_DNA"/>
</dbReference>